<dbReference type="AlphaFoldDB" id="A0A8S3X475"/>
<evidence type="ECO:0000259" key="3">
    <source>
        <dbReference type="Pfam" id="PF13843"/>
    </source>
</evidence>
<evidence type="ECO:0000313" key="4">
    <source>
        <dbReference type="EMBL" id="CAG5000215.1"/>
    </source>
</evidence>
<gene>
    <name evidence="4" type="ORF">PAPOLLO_LOCUS13676</name>
</gene>
<evidence type="ECO:0000256" key="1">
    <source>
        <dbReference type="SAM" id="Coils"/>
    </source>
</evidence>
<feature type="coiled-coil region" evidence="1">
    <location>
        <begin position="84"/>
        <end position="111"/>
    </location>
</feature>
<dbReference type="PANTHER" id="PTHR46599:SF3">
    <property type="entry name" value="PIGGYBAC TRANSPOSABLE ELEMENT-DERIVED PROTEIN 4"/>
    <property type="match status" value="1"/>
</dbReference>
<evidence type="ECO:0000256" key="2">
    <source>
        <dbReference type="SAM" id="MobiDB-lite"/>
    </source>
</evidence>
<keyword evidence="5" id="KW-1185">Reference proteome</keyword>
<dbReference type="Proteomes" id="UP000691718">
    <property type="component" value="Unassembled WGS sequence"/>
</dbReference>
<sequence>MNVRRSPPGKSNSYTNLSSPNNEFTIQQITKQQITHRKRKQPEHSICNCNCSSEIQELRKDLTTMLQKFTDTQETTMTLMRENIVDMRTQLNDIKEAAVNLNNEQKLMKTQLSDLVIKTNYTDNKIQTLMTEIKQINNKTNANESEIMLIKSKTAINLHSSGLGENIMQEIQDRTSRERNIIIVGLQEGNVTNTVDTFSETDDSDGAEDQWKKVIWSQQPNMDDFDRVRLQGTQFLSSQTRPTTYFTRFFNDDIFTHIVTQTNLYAEQNQSRNWTPVCCDEIKAFIGIIILMGLHPLPTVDLYWASDPFFRVDEIASIMPIKRLKKILENLHLNNNEQTPQRAATNFDKLFKVRPILDLLNIACHREAKTTSSQSIDESMIRFKGRSTLKQYMPFKPIKRGYKVWVRADSKTGYVSEFSIYTGKREDQAPEVGLGVKVVKSLTQKLIDQGFRGHVAFDNFFASYELLQYLFENGIYATATVNSGRSDLPLILKTAKKKNVSRQKKIHLER</sequence>
<dbReference type="InterPro" id="IPR029526">
    <property type="entry name" value="PGBD"/>
</dbReference>
<dbReference type="EMBL" id="CAJQZP010000945">
    <property type="protein sequence ID" value="CAG5000215.1"/>
    <property type="molecule type" value="Genomic_DNA"/>
</dbReference>
<dbReference type="Pfam" id="PF13843">
    <property type="entry name" value="DDE_Tnp_1_7"/>
    <property type="match status" value="1"/>
</dbReference>
<evidence type="ECO:0000313" key="5">
    <source>
        <dbReference type="Proteomes" id="UP000691718"/>
    </source>
</evidence>
<protein>
    <submittedName>
        <fullName evidence="4">(apollo) hypothetical protein</fullName>
    </submittedName>
</protein>
<comment type="caution">
    <text evidence="4">The sequence shown here is derived from an EMBL/GenBank/DDBJ whole genome shotgun (WGS) entry which is preliminary data.</text>
</comment>
<proteinExistence type="predicted"/>
<name>A0A8S3X475_PARAO</name>
<dbReference type="PANTHER" id="PTHR46599">
    <property type="entry name" value="PIGGYBAC TRANSPOSABLE ELEMENT-DERIVED PROTEIN 4"/>
    <property type="match status" value="1"/>
</dbReference>
<feature type="domain" description="PiggyBac transposable element-derived protein" evidence="3">
    <location>
        <begin position="242"/>
        <end position="498"/>
    </location>
</feature>
<accession>A0A8S3X475</accession>
<feature type="region of interest" description="Disordered" evidence="2">
    <location>
        <begin position="1"/>
        <end position="20"/>
    </location>
</feature>
<feature type="compositionally biased region" description="Polar residues" evidence="2">
    <location>
        <begin position="9"/>
        <end position="20"/>
    </location>
</feature>
<dbReference type="OrthoDB" id="118105at2759"/>
<keyword evidence="1" id="KW-0175">Coiled coil</keyword>
<reference evidence="4" key="1">
    <citation type="submission" date="2021-04" db="EMBL/GenBank/DDBJ databases">
        <authorList>
            <person name="Tunstrom K."/>
        </authorList>
    </citation>
    <scope>NUCLEOTIDE SEQUENCE</scope>
</reference>
<organism evidence="4 5">
    <name type="scientific">Parnassius apollo</name>
    <name type="common">Apollo butterfly</name>
    <name type="synonym">Papilio apollo</name>
    <dbReference type="NCBI Taxonomy" id="110799"/>
    <lineage>
        <taxon>Eukaryota</taxon>
        <taxon>Metazoa</taxon>
        <taxon>Ecdysozoa</taxon>
        <taxon>Arthropoda</taxon>
        <taxon>Hexapoda</taxon>
        <taxon>Insecta</taxon>
        <taxon>Pterygota</taxon>
        <taxon>Neoptera</taxon>
        <taxon>Endopterygota</taxon>
        <taxon>Lepidoptera</taxon>
        <taxon>Glossata</taxon>
        <taxon>Ditrysia</taxon>
        <taxon>Papilionoidea</taxon>
        <taxon>Papilionidae</taxon>
        <taxon>Parnassiinae</taxon>
        <taxon>Parnassini</taxon>
        <taxon>Parnassius</taxon>
        <taxon>Parnassius</taxon>
    </lineage>
</organism>